<evidence type="ECO:0000256" key="7">
    <source>
        <dbReference type="ARBA" id="ARBA00022989"/>
    </source>
</evidence>
<dbReference type="Pfam" id="PF01384">
    <property type="entry name" value="PHO4"/>
    <property type="match status" value="1"/>
</dbReference>
<evidence type="ECO:0000256" key="6">
    <source>
        <dbReference type="ARBA" id="ARBA00022847"/>
    </source>
</evidence>
<keyword evidence="5 9" id="KW-0812">Transmembrane</keyword>
<evidence type="ECO:0000256" key="2">
    <source>
        <dbReference type="ARBA" id="ARBA00022448"/>
    </source>
</evidence>
<dbReference type="PANTHER" id="PTHR11101">
    <property type="entry name" value="PHOSPHATE TRANSPORTER"/>
    <property type="match status" value="1"/>
</dbReference>
<keyword evidence="4" id="KW-0592">Phosphate transport</keyword>
<keyword evidence="7 9" id="KW-1133">Transmembrane helix</keyword>
<feature type="transmembrane region" description="Helical" evidence="9">
    <location>
        <begin position="118"/>
        <end position="135"/>
    </location>
</feature>
<protein>
    <submittedName>
        <fullName evidence="10">Low-affinity inorganic phosphate transporter 1</fullName>
    </submittedName>
</protein>
<comment type="caution">
    <text evidence="10">The sequence shown here is derived from an EMBL/GenBank/DDBJ whole genome shotgun (WGS) entry which is preliminary data.</text>
</comment>
<evidence type="ECO:0000256" key="4">
    <source>
        <dbReference type="ARBA" id="ARBA00022592"/>
    </source>
</evidence>
<dbReference type="InterPro" id="IPR001204">
    <property type="entry name" value="Phos_transporter"/>
</dbReference>
<feature type="transmembrane region" description="Helical" evidence="9">
    <location>
        <begin position="86"/>
        <end position="106"/>
    </location>
</feature>
<feature type="transmembrane region" description="Helical" evidence="9">
    <location>
        <begin position="49"/>
        <end position="74"/>
    </location>
</feature>
<organism evidence="10">
    <name type="scientific">bioreactor metagenome</name>
    <dbReference type="NCBI Taxonomy" id="1076179"/>
    <lineage>
        <taxon>unclassified sequences</taxon>
        <taxon>metagenomes</taxon>
        <taxon>ecological metagenomes</taxon>
    </lineage>
</organism>
<feature type="transmembrane region" description="Helical" evidence="9">
    <location>
        <begin position="443"/>
        <end position="468"/>
    </location>
</feature>
<evidence type="ECO:0000313" key="10">
    <source>
        <dbReference type="EMBL" id="MPM00538.1"/>
    </source>
</evidence>
<feature type="transmembrane region" description="Helical" evidence="9">
    <location>
        <begin position="353"/>
        <end position="373"/>
    </location>
</feature>
<keyword evidence="8 9" id="KW-0472">Membrane</keyword>
<feature type="transmembrane region" description="Helical" evidence="9">
    <location>
        <begin position="6"/>
        <end position="28"/>
    </location>
</feature>
<evidence type="ECO:0000256" key="1">
    <source>
        <dbReference type="ARBA" id="ARBA00004651"/>
    </source>
</evidence>
<dbReference type="EMBL" id="VSSQ01000736">
    <property type="protein sequence ID" value="MPM00538.1"/>
    <property type="molecule type" value="Genomic_DNA"/>
</dbReference>
<keyword evidence="3" id="KW-1003">Cell membrane</keyword>
<gene>
    <name evidence="10" type="primary">pitA_4</name>
    <name evidence="10" type="ORF">SDC9_46764</name>
</gene>
<keyword evidence="2" id="KW-0813">Transport</keyword>
<name>A0A644WAJ7_9ZZZZ</name>
<keyword evidence="6" id="KW-0769">Symport</keyword>
<evidence type="ECO:0000256" key="5">
    <source>
        <dbReference type="ARBA" id="ARBA00022692"/>
    </source>
</evidence>
<sequence>MFGLDPGITILLFACILAAMAFEFINGFHDTANAVATVIYTRSLKPRVAVIWSGIFNFLGVYFGGIAVAIGIVNLLPLEILLDQNIGHNVAMVGSLILTAIIWNLGTWYFGIPCSSSHTLIGSIFGVGLAFLFISDKSGAGLNWTKVIEALSALLISPVIGFGLTILLMHIFRRTVKKKKFFKPADPEKKPPFWVRLLLIGTCTTVSYSHGSNDGQKGVGLIMIILISLLPSYFALDISKNPSNMIGNVNHIEYYLNKTDTAKISQADIPVYTELTNSITDLKNNLLIIQNPEDYDKLNKFQARKDILTIKKKMNEFLACPSVVSNKALVLTSKENRMLKNDLKEMDSYTEYAPWWVILMVSISLGLGTMIGWKRIVTTLGEKIGKSQMSYAQGASAQIVATATIMSSSTIGLPVSTTHVLSSGIAGSMVYQGGWKNLQMKTIYNILLTWVITIPVTIVMSGGIFLLLRSFI</sequence>
<dbReference type="GO" id="GO:0015293">
    <property type="term" value="F:symporter activity"/>
    <property type="evidence" value="ECO:0007669"/>
    <property type="project" value="UniProtKB-KW"/>
</dbReference>
<evidence type="ECO:0000256" key="3">
    <source>
        <dbReference type="ARBA" id="ARBA00022475"/>
    </source>
</evidence>
<dbReference type="GO" id="GO:0035435">
    <property type="term" value="P:phosphate ion transmembrane transport"/>
    <property type="evidence" value="ECO:0007669"/>
    <property type="project" value="TreeGrafter"/>
</dbReference>
<comment type="subcellular location">
    <subcellularLocation>
        <location evidence="1">Cell membrane</location>
        <topology evidence="1">Multi-pass membrane protein</topology>
    </subcellularLocation>
</comment>
<proteinExistence type="predicted"/>
<dbReference type="GO" id="GO:0005315">
    <property type="term" value="F:phosphate transmembrane transporter activity"/>
    <property type="evidence" value="ECO:0007669"/>
    <property type="project" value="InterPro"/>
</dbReference>
<dbReference type="PANTHER" id="PTHR11101:SF65">
    <property type="entry name" value="LOW-AFFINITY INORGANIC PHOSPHATE TRANSPORTER PITA-RELATED"/>
    <property type="match status" value="1"/>
</dbReference>
<accession>A0A644WAJ7</accession>
<dbReference type="AlphaFoldDB" id="A0A644WAJ7"/>
<evidence type="ECO:0000256" key="9">
    <source>
        <dbReference type="SAM" id="Phobius"/>
    </source>
</evidence>
<feature type="transmembrane region" description="Helical" evidence="9">
    <location>
        <begin position="147"/>
        <end position="172"/>
    </location>
</feature>
<feature type="transmembrane region" description="Helical" evidence="9">
    <location>
        <begin position="193"/>
        <end position="211"/>
    </location>
</feature>
<evidence type="ECO:0000256" key="8">
    <source>
        <dbReference type="ARBA" id="ARBA00023136"/>
    </source>
</evidence>
<dbReference type="GO" id="GO:0005886">
    <property type="term" value="C:plasma membrane"/>
    <property type="evidence" value="ECO:0007669"/>
    <property type="project" value="UniProtKB-SubCell"/>
</dbReference>
<reference evidence="10" key="1">
    <citation type="submission" date="2019-08" db="EMBL/GenBank/DDBJ databases">
        <authorList>
            <person name="Kucharzyk K."/>
            <person name="Murdoch R.W."/>
            <person name="Higgins S."/>
            <person name="Loffler F."/>
        </authorList>
    </citation>
    <scope>NUCLEOTIDE SEQUENCE</scope>
</reference>
<feature type="transmembrane region" description="Helical" evidence="9">
    <location>
        <begin position="217"/>
        <end position="236"/>
    </location>
</feature>